<feature type="chain" id="PRO_5045931649" evidence="1">
    <location>
        <begin position="22"/>
        <end position="201"/>
    </location>
</feature>
<gene>
    <name evidence="3" type="ORF">ACK2TP_16995</name>
</gene>
<feature type="domain" description="Ice-binding protein C-terminal" evidence="2">
    <location>
        <begin position="173"/>
        <end position="196"/>
    </location>
</feature>
<name>A0ABW9KRE3_9BACT</name>
<dbReference type="EMBL" id="JBJYXY010000001">
    <property type="protein sequence ID" value="MFN2977471.1"/>
    <property type="molecule type" value="Genomic_DNA"/>
</dbReference>
<keyword evidence="1" id="KW-0732">Signal</keyword>
<dbReference type="Pfam" id="PF07589">
    <property type="entry name" value="PEP-CTERM"/>
    <property type="match status" value="1"/>
</dbReference>
<sequence length="201" mass="20611">MRFHIFLAALAVLSGSAVAHADDFTFTLSGSAGGFSGTGTFSGSEQAGKPGTYDITGVSGSNTNGIIAAGQYNGNDNLLTPNASYFVDTSGISFYDQTASGVYAVRLYKSGNGYCGMDTNDPSQYCIDLQEVNTPNPGDTTLPVTFPGTSGSPARLAVRFSLARTAAEPAPAATPEPGSLMLLGTGALALAGVGRRRFSQR</sequence>
<feature type="signal peptide" evidence="1">
    <location>
        <begin position="1"/>
        <end position="21"/>
    </location>
</feature>
<dbReference type="RefSeq" id="WP_263414367.1">
    <property type="nucleotide sequence ID" value="NZ_BAABBH010000001.1"/>
</dbReference>
<evidence type="ECO:0000256" key="1">
    <source>
        <dbReference type="SAM" id="SignalP"/>
    </source>
</evidence>
<comment type="caution">
    <text evidence="3">The sequence shown here is derived from an EMBL/GenBank/DDBJ whole genome shotgun (WGS) entry which is preliminary data.</text>
</comment>
<evidence type="ECO:0000313" key="3">
    <source>
        <dbReference type="EMBL" id="MFN2977471.1"/>
    </source>
</evidence>
<accession>A0ABW9KRE3</accession>
<reference evidence="3 4" key="1">
    <citation type="submission" date="2024-12" db="EMBL/GenBank/DDBJ databases">
        <authorList>
            <person name="Lee Y."/>
        </authorList>
    </citation>
    <scope>NUCLEOTIDE SEQUENCE [LARGE SCALE GENOMIC DNA]</scope>
    <source>
        <strain evidence="3 4">03SUJ4</strain>
    </source>
</reference>
<dbReference type="Proteomes" id="UP001634747">
    <property type="component" value="Unassembled WGS sequence"/>
</dbReference>
<proteinExistence type="predicted"/>
<dbReference type="InterPro" id="IPR013424">
    <property type="entry name" value="Ice-binding_C"/>
</dbReference>
<keyword evidence="4" id="KW-1185">Reference proteome</keyword>
<evidence type="ECO:0000313" key="4">
    <source>
        <dbReference type="Proteomes" id="UP001634747"/>
    </source>
</evidence>
<evidence type="ECO:0000259" key="2">
    <source>
        <dbReference type="Pfam" id="PF07589"/>
    </source>
</evidence>
<protein>
    <submittedName>
        <fullName evidence="3">PEP-CTERM sorting domain-containing protein</fullName>
    </submittedName>
</protein>
<organism evidence="3 4">
    <name type="scientific">Terriglobus aquaticus</name>
    <dbReference type="NCBI Taxonomy" id="940139"/>
    <lineage>
        <taxon>Bacteria</taxon>
        <taxon>Pseudomonadati</taxon>
        <taxon>Acidobacteriota</taxon>
        <taxon>Terriglobia</taxon>
        <taxon>Terriglobales</taxon>
        <taxon>Acidobacteriaceae</taxon>
        <taxon>Terriglobus</taxon>
    </lineage>
</organism>
<dbReference type="NCBIfam" id="TIGR02595">
    <property type="entry name" value="PEP_CTERM"/>
    <property type="match status" value="1"/>
</dbReference>